<dbReference type="EMBL" id="MIKG01000007">
    <property type="protein sequence ID" value="RAO68093.1"/>
    <property type="molecule type" value="Genomic_DNA"/>
</dbReference>
<feature type="chain" id="PRO_5016802168" description="Xylanolytic transcriptional activator regulatory domain-containing protein" evidence="7">
    <location>
        <begin position="21"/>
        <end position="845"/>
    </location>
</feature>
<dbReference type="InterPro" id="IPR007219">
    <property type="entry name" value="XnlR_reg_dom"/>
</dbReference>
<dbReference type="GO" id="GO:0006351">
    <property type="term" value="P:DNA-templated transcription"/>
    <property type="evidence" value="ECO:0007669"/>
    <property type="project" value="InterPro"/>
</dbReference>
<evidence type="ECO:0000313" key="10">
    <source>
        <dbReference type="Proteomes" id="UP000249363"/>
    </source>
</evidence>
<dbReference type="Gene3D" id="2.60.120.1390">
    <property type="match status" value="2"/>
</dbReference>
<evidence type="ECO:0000256" key="1">
    <source>
        <dbReference type="ARBA" id="ARBA00022833"/>
    </source>
</evidence>
<dbReference type="GO" id="GO:0003677">
    <property type="term" value="F:DNA binding"/>
    <property type="evidence" value="ECO:0007669"/>
    <property type="project" value="UniProtKB-KW"/>
</dbReference>
<organism evidence="9 10">
    <name type="scientific">Talaromyces amestolkiae</name>
    <dbReference type="NCBI Taxonomy" id="1196081"/>
    <lineage>
        <taxon>Eukaryota</taxon>
        <taxon>Fungi</taxon>
        <taxon>Dikarya</taxon>
        <taxon>Ascomycota</taxon>
        <taxon>Pezizomycotina</taxon>
        <taxon>Eurotiomycetes</taxon>
        <taxon>Eurotiomycetidae</taxon>
        <taxon>Eurotiales</taxon>
        <taxon>Trichocomaceae</taxon>
        <taxon>Talaromyces</taxon>
        <taxon>Talaromyces sect. Talaromyces</taxon>
    </lineage>
</organism>
<evidence type="ECO:0000256" key="2">
    <source>
        <dbReference type="ARBA" id="ARBA00023015"/>
    </source>
</evidence>
<dbReference type="GeneID" id="63793321"/>
<feature type="domain" description="Xylanolytic transcriptional activator regulatory" evidence="8">
    <location>
        <begin position="346"/>
        <end position="576"/>
    </location>
</feature>
<feature type="signal peptide" evidence="7">
    <location>
        <begin position="1"/>
        <end position="20"/>
    </location>
</feature>
<evidence type="ECO:0000256" key="4">
    <source>
        <dbReference type="ARBA" id="ARBA00023163"/>
    </source>
</evidence>
<dbReference type="InterPro" id="IPR051439">
    <property type="entry name" value="XlnR/Xlr1"/>
</dbReference>
<gene>
    <name evidence="9" type="ORF">BHQ10_004105</name>
</gene>
<dbReference type="PANTHER" id="PTHR47663">
    <property type="entry name" value="XYLANOLYTIC TRANSCRIPTIONAL ACTIVATOR XLNR-RELATED"/>
    <property type="match status" value="1"/>
</dbReference>
<reference evidence="9 10" key="1">
    <citation type="journal article" date="2017" name="Biotechnol. Biofuels">
        <title>Differential beta-glucosidase expression as a function of carbon source availability in Talaromyces amestolkiae: a genomic and proteomic approach.</title>
        <authorList>
            <person name="de Eugenio L.I."/>
            <person name="Mendez-Liter J.A."/>
            <person name="Nieto-Dominguez M."/>
            <person name="Alonso L."/>
            <person name="Gil-Munoz J."/>
            <person name="Barriuso J."/>
            <person name="Prieto A."/>
            <person name="Martinez M.J."/>
        </authorList>
    </citation>
    <scope>NUCLEOTIDE SEQUENCE [LARGE SCALE GENOMIC DNA]</scope>
    <source>
        <strain evidence="9 10">CIB</strain>
    </source>
</reference>
<proteinExistence type="predicted"/>
<evidence type="ECO:0000259" key="8">
    <source>
        <dbReference type="Pfam" id="PF04082"/>
    </source>
</evidence>
<evidence type="ECO:0000256" key="5">
    <source>
        <dbReference type="ARBA" id="ARBA00023242"/>
    </source>
</evidence>
<dbReference type="STRING" id="1196081.A0A364KX23"/>
<dbReference type="GO" id="GO:0008270">
    <property type="term" value="F:zinc ion binding"/>
    <property type="evidence" value="ECO:0007669"/>
    <property type="project" value="InterPro"/>
</dbReference>
<dbReference type="Proteomes" id="UP000249363">
    <property type="component" value="Unassembled WGS sequence"/>
</dbReference>
<sequence length="845" mass="94427">MLVAFYTIIIGLLCVSSASAQTTFGTSQKQVWIPPATEYTLYDYSGSGVLTSMWFGGSWTDWDQTLINIYVDGESSPSISFELYLGHGIGYGDQTAPWGTARIGLTSTPSGIYNTYRIPFGSRIVVTVKMPPSVTSNQAFWWILRGETNYPITFNGYTLPSTARLQLQKQNNILVQPLDLFTMAEVSGKYGMLYQVTMAANSSSFSFLEGQFRAYIDGATNPLYLSSGTEDYFLGSYYFNDGIYHLPVAGCTHFVNNQAFSGYRFHEEDPIFFSNALTLQGRCGEEADNYVFGPSPPAATTFTTYAWVYTCHIISPYEASKLLDYFFNDFDLTSLWTRSPYNLATIFRKESILRLQEPRPTSPALLVAFLFVAAQTCDQTVFLNRNILRENICDELLAITVTLLGDAAPEVNSSRLPDLSRNTRSGLSLGIPAAPHSDTATSLPPSSSGHKLNSDGPNSNLNVDQIVACMLCGIVLSGSDLKFDCLMWFEKARVMSFILELNREVDDHLSAQEGVSQNLREMISHEERKEERRRTWWLLYAMDRHLALCYNVPLQILDTRCQIYQPLEDEKWRNLELHLSDARSPRRPFGPPSTISGTSFFGFFLPCMVVLGDIIELHHLRLNPRYSSLDNESFEKLIESALQQLVSSITCFSAGNQAIDVTEASPVLLNKQSDSNVIQAVTAYSTFLVNVLAILAYGEWDVIAMLHPDFSKLHGTRLAQLSHYTSLASQATEDILECDPELTFMPYLLGIYILQAGYAVLAVAERTDDPAGSASCKGLETFIRVHESCIATLDTKYQRNFRKALRGTLNVLKGRNTGPVAEYQARRQEILSSHRWNLDGNGLLI</sequence>
<evidence type="ECO:0000256" key="6">
    <source>
        <dbReference type="SAM" id="MobiDB-lite"/>
    </source>
</evidence>
<keyword evidence="7" id="KW-0732">Signal</keyword>
<evidence type="ECO:0000256" key="7">
    <source>
        <dbReference type="SAM" id="SignalP"/>
    </source>
</evidence>
<feature type="compositionally biased region" description="Polar residues" evidence="6">
    <location>
        <begin position="438"/>
        <end position="455"/>
    </location>
</feature>
<dbReference type="AlphaFoldDB" id="A0A364KX23"/>
<feature type="region of interest" description="Disordered" evidence="6">
    <location>
        <begin position="430"/>
        <end position="455"/>
    </location>
</feature>
<keyword evidence="5" id="KW-0539">Nucleus</keyword>
<dbReference type="Pfam" id="PF11175">
    <property type="entry name" value="DUF2961"/>
    <property type="match status" value="1"/>
</dbReference>
<keyword evidence="3" id="KW-0238">DNA-binding</keyword>
<keyword evidence="10" id="KW-1185">Reference proteome</keyword>
<comment type="caution">
    <text evidence="9">The sequence shown here is derived from an EMBL/GenBank/DDBJ whole genome shotgun (WGS) entry which is preliminary data.</text>
</comment>
<keyword evidence="2" id="KW-0805">Transcription regulation</keyword>
<evidence type="ECO:0000313" key="9">
    <source>
        <dbReference type="EMBL" id="RAO68093.1"/>
    </source>
</evidence>
<dbReference type="InterPro" id="IPR021345">
    <property type="entry name" value="DUF2961"/>
</dbReference>
<evidence type="ECO:0000256" key="3">
    <source>
        <dbReference type="ARBA" id="ARBA00023125"/>
    </source>
</evidence>
<dbReference type="RefSeq" id="XP_040732609.1">
    <property type="nucleotide sequence ID" value="XM_040876436.1"/>
</dbReference>
<keyword evidence="4" id="KW-0804">Transcription</keyword>
<keyword evidence="1" id="KW-0862">Zinc</keyword>
<protein>
    <recommendedName>
        <fullName evidence="8">Xylanolytic transcriptional activator regulatory domain-containing protein</fullName>
    </recommendedName>
</protein>
<accession>A0A364KX23</accession>
<name>A0A364KX23_TALAM</name>
<dbReference type="CDD" id="cd12148">
    <property type="entry name" value="fungal_TF_MHR"/>
    <property type="match status" value="1"/>
</dbReference>
<dbReference type="Pfam" id="PF04082">
    <property type="entry name" value="Fungal_trans"/>
    <property type="match status" value="1"/>
</dbReference>
<dbReference type="OrthoDB" id="9970989at2759"/>
<dbReference type="PANTHER" id="PTHR47663:SF1">
    <property type="entry name" value="XYLANOLYTIC TRANSCRIPTIONAL ACTIVATOR XLNR-RELATED"/>
    <property type="match status" value="1"/>
</dbReference>